<evidence type="ECO:0000256" key="2">
    <source>
        <dbReference type="ARBA" id="ARBA00007647"/>
    </source>
</evidence>
<dbReference type="GO" id="GO:0016757">
    <property type="term" value="F:glycosyltransferase activity"/>
    <property type="evidence" value="ECO:0007669"/>
    <property type="project" value="UniProtKB-KW"/>
</dbReference>
<evidence type="ECO:0000256" key="6">
    <source>
        <dbReference type="ARBA" id="ARBA00022989"/>
    </source>
</evidence>
<keyword evidence="5" id="KW-0812">Transmembrane</keyword>
<dbReference type="Pfam" id="PF01697">
    <property type="entry name" value="Glyco_transf_92"/>
    <property type="match status" value="1"/>
</dbReference>
<evidence type="ECO:0008006" key="11">
    <source>
        <dbReference type="Google" id="ProtNLM"/>
    </source>
</evidence>
<dbReference type="PANTHER" id="PTHR21461:SF16">
    <property type="entry name" value="GLYCOSYLTRANSFERASE FAMILY 92 PROTEIN RCOM_0530710"/>
    <property type="match status" value="1"/>
</dbReference>
<evidence type="ECO:0000256" key="8">
    <source>
        <dbReference type="SAM" id="MobiDB-lite"/>
    </source>
</evidence>
<keyword evidence="4" id="KW-0808">Transferase</keyword>
<sequence length="761" mass="85526">MTKRLWPVSIGFIGSSFPKGRSRGGHEEVGAGGENLHKDHREEGEDFVITIMPPSKGRDSLSSSSSSSSLLLINRDLQSQLQFPSSRREVLPPTGSKGKALGTGSRKSSSWKNSLGSSWKPLKLSLILLILCGLLLIISQVFDDQLGGDTLAGGLPGLSAISVIEEQKPNVAAHGRRGLRLVRDIVAFPDEVMLLVKTDPNTPIPDKNSLQCLFGEKERTDIYTIEWKDDSKTILAVRCQNPSRAVNQTEFATLIFADENVPLLTAVQNTTNSSWTPLVYETLTLHDSVLLFAKGLVDSQGRPNNHSKELGKLHCSFGGQFEDELGARFSAEVKTRVIVISQEVVRCELPPLDRIQQLRGLPVSLFVPRLGKLRTVAYFNVPERFMTPPKPDENPQEKRFFVCACTMLWNQADFLREWIMYHGFLGIEKWFLYDNNSDDDIVEVLDTLSSDYNVSRIPWPWIKTQEAGFSHCALRAKADCKWVLFADVDEFVYPSLDLHVILSEVSEKGARNSINLAKNQSSEALPKIAFPVTGDSKKKPSLQAMSNYLRNINTTIVRTLIERTVSRGLRENKKVGEVRLVCHNFGPSNLVAAPDEGVTVGYTCRSKRAERHKSFVLLDAMSDTLLNVVHHFKLADGYRQMPVHVRLAVINHYKFQAWEVFKAKFVRRVATYVADWKSTNKTSFSNDVTPGLGSVAIEPVDWPSKFCEEEDHGLRNFTLTYFRKPESPDKMLWHLDGRVSQLQKQRDREAQQRKSTSLKGE</sequence>
<keyword evidence="7" id="KW-0472">Membrane</keyword>
<comment type="caution">
    <text evidence="9">The sequence shown here is derived from an EMBL/GenBank/DDBJ whole genome shotgun (WGS) entry which is preliminary data.</text>
</comment>
<feature type="region of interest" description="Disordered" evidence="8">
    <location>
        <begin position="83"/>
        <end position="112"/>
    </location>
</feature>
<accession>A0ABD1YZ01</accession>
<dbReference type="InterPro" id="IPR008166">
    <property type="entry name" value="Glyco_transf_92"/>
</dbReference>
<dbReference type="CDD" id="cd00761">
    <property type="entry name" value="Glyco_tranf_GTA_type"/>
    <property type="match status" value="1"/>
</dbReference>
<dbReference type="InterPro" id="IPR029044">
    <property type="entry name" value="Nucleotide-diphossugar_trans"/>
</dbReference>
<gene>
    <name evidence="9" type="ORF">R1flu_007483</name>
</gene>
<keyword evidence="3" id="KW-0328">Glycosyltransferase</keyword>
<evidence type="ECO:0000313" key="10">
    <source>
        <dbReference type="Proteomes" id="UP001605036"/>
    </source>
</evidence>
<comment type="similarity">
    <text evidence="2">Belongs to the glycosyltransferase 92 family.</text>
</comment>
<keyword evidence="6" id="KW-1133">Transmembrane helix</keyword>
<dbReference type="SUPFAM" id="SSF53448">
    <property type="entry name" value="Nucleotide-diphospho-sugar transferases"/>
    <property type="match status" value="1"/>
</dbReference>
<name>A0ABD1YZ01_9MARC</name>
<evidence type="ECO:0000313" key="9">
    <source>
        <dbReference type="EMBL" id="KAL2636004.1"/>
    </source>
</evidence>
<dbReference type="AlphaFoldDB" id="A0ABD1YZ01"/>
<dbReference type="PANTHER" id="PTHR21461">
    <property type="entry name" value="GLYCOSYLTRANSFERASE FAMILY 92 PROTEIN"/>
    <property type="match status" value="1"/>
</dbReference>
<keyword evidence="10" id="KW-1185">Reference proteome</keyword>
<proteinExistence type="inferred from homology"/>
<comment type="subcellular location">
    <subcellularLocation>
        <location evidence="1">Membrane</location>
        <topology evidence="1">Single-pass membrane protein</topology>
    </subcellularLocation>
</comment>
<evidence type="ECO:0000256" key="3">
    <source>
        <dbReference type="ARBA" id="ARBA00022676"/>
    </source>
</evidence>
<evidence type="ECO:0000256" key="5">
    <source>
        <dbReference type="ARBA" id="ARBA00022692"/>
    </source>
</evidence>
<evidence type="ECO:0000256" key="4">
    <source>
        <dbReference type="ARBA" id="ARBA00022679"/>
    </source>
</evidence>
<feature type="region of interest" description="Disordered" evidence="8">
    <location>
        <begin position="17"/>
        <end position="39"/>
    </location>
</feature>
<feature type="compositionally biased region" description="Basic and acidic residues" evidence="8">
    <location>
        <begin position="24"/>
        <end position="39"/>
    </location>
</feature>
<dbReference type="EMBL" id="JBHFFA010000003">
    <property type="protein sequence ID" value="KAL2636004.1"/>
    <property type="molecule type" value="Genomic_DNA"/>
</dbReference>
<evidence type="ECO:0000256" key="1">
    <source>
        <dbReference type="ARBA" id="ARBA00004167"/>
    </source>
</evidence>
<dbReference type="GO" id="GO:0016020">
    <property type="term" value="C:membrane"/>
    <property type="evidence" value="ECO:0007669"/>
    <property type="project" value="UniProtKB-SubCell"/>
</dbReference>
<dbReference type="Proteomes" id="UP001605036">
    <property type="component" value="Unassembled WGS sequence"/>
</dbReference>
<organism evidence="9 10">
    <name type="scientific">Riccia fluitans</name>
    <dbReference type="NCBI Taxonomy" id="41844"/>
    <lineage>
        <taxon>Eukaryota</taxon>
        <taxon>Viridiplantae</taxon>
        <taxon>Streptophyta</taxon>
        <taxon>Embryophyta</taxon>
        <taxon>Marchantiophyta</taxon>
        <taxon>Marchantiopsida</taxon>
        <taxon>Marchantiidae</taxon>
        <taxon>Marchantiales</taxon>
        <taxon>Ricciaceae</taxon>
        <taxon>Riccia</taxon>
    </lineage>
</organism>
<protein>
    <recommendedName>
        <fullName evidence="11">Glycosyltransferase family 92 protein</fullName>
    </recommendedName>
</protein>
<evidence type="ECO:0000256" key="7">
    <source>
        <dbReference type="ARBA" id="ARBA00023136"/>
    </source>
</evidence>
<reference evidence="9 10" key="1">
    <citation type="submission" date="2024-09" db="EMBL/GenBank/DDBJ databases">
        <title>Chromosome-scale assembly of Riccia fluitans.</title>
        <authorList>
            <person name="Paukszto L."/>
            <person name="Sawicki J."/>
            <person name="Karawczyk K."/>
            <person name="Piernik-Szablinska J."/>
            <person name="Szczecinska M."/>
            <person name="Mazdziarz M."/>
        </authorList>
    </citation>
    <scope>NUCLEOTIDE SEQUENCE [LARGE SCALE GENOMIC DNA]</scope>
    <source>
        <strain evidence="9">Rf_01</strain>
        <tissue evidence="9">Aerial parts of the thallus</tissue>
    </source>
</reference>